<evidence type="ECO:0000256" key="4">
    <source>
        <dbReference type="PIRSR" id="PIRSR004846-1"/>
    </source>
</evidence>
<dbReference type="InterPro" id="IPR050682">
    <property type="entry name" value="ModA/WtpA"/>
</dbReference>
<keyword evidence="4" id="KW-0500">Molybdenum</keyword>
<organism evidence="6 7">
    <name type="scientific">Leeuwenhoekiella marinoflava</name>
    <dbReference type="NCBI Taxonomy" id="988"/>
    <lineage>
        <taxon>Bacteria</taxon>
        <taxon>Pseudomonadati</taxon>
        <taxon>Bacteroidota</taxon>
        <taxon>Flavobacteriia</taxon>
        <taxon>Flavobacteriales</taxon>
        <taxon>Flavobacteriaceae</taxon>
        <taxon>Leeuwenhoekiella</taxon>
    </lineage>
</organism>
<dbReference type="SUPFAM" id="SSF53850">
    <property type="entry name" value="Periplasmic binding protein-like II"/>
    <property type="match status" value="1"/>
</dbReference>
<dbReference type="GO" id="GO:0046872">
    <property type="term" value="F:metal ion binding"/>
    <property type="evidence" value="ECO:0007669"/>
    <property type="project" value="UniProtKB-KW"/>
</dbReference>
<dbReference type="AlphaFoldDB" id="A0A4Q0PJM4"/>
<dbReference type="PANTHER" id="PTHR30632">
    <property type="entry name" value="MOLYBDATE-BINDING PERIPLASMIC PROTEIN"/>
    <property type="match status" value="1"/>
</dbReference>
<dbReference type="PIRSF" id="PIRSF004846">
    <property type="entry name" value="ModA"/>
    <property type="match status" value="1"/>
</dbReference>
<dbReference type="InterPro" id="IPR005950">
    <property type="entry name" value="ModA"/>
</dbReference>
<dbReference type="Proteomes" id="UP000290608">
    <property type="component" value="Unassembled WGS sequence"/>
</dbReference>
<dbReference type="Pfam" id="PF13531">
    <property type="entry name" value="SBP_bac_11"/>
    <property type="match status" value="1"/>
</dbReference>
<dbReference type="CDD" id="cd13539">
    <property type="entry name" value="PBP2_AvModA"/>
    <property type="match status" value="1"/>
</dbReference>
<keyword evidence="2 4" id="KW-0479">Metal-binding</keyword>
<dbReference type="Gene3D" id="3.40.190.10">
    <property type="entry name" value="Periplasmic binding protein-like II"/>
    <property type="match status" value="2"/>
</dbReference>
<dbReference type="GO" id="GO:0015689">
    <property type="term" value="P:molybdate ion transport"/>
    <property type="evidence" value="ECO:0007669"/>
    <property type="project" value="InterPro"/>
</dbReference>
<gene>
    <name evidence="6" type="ORF">DSL99_2862</name>
</gene>
<sequence length="255" mass="28363">MLLRCLKFLLVVLFIFCSACAKRSNKNTITIATAANMQFAMQELADRFSSQTDIACEFVIASSGKLTAQIKEGAPYDVFVAANTKYPQAIYDAGFSYDIPKIYAYGKLVIWSLDEKLQPSFETLSNLQVKHIALANPKTAPYGLAAVNALQRKELYEHLEEKLVYGESISQTNQFIISGAAEIGFTALSVVKASEVRTKGNWILVDDSLYSPIEQAAVLIKRGEQVNEAAKAFYEYIFTEEAQEILLEFGYSVNE</sequence>
<dbReference type="EMBL" id="QOVL01000014">
    <property type="protein sequence ID" value="RXG27638.1"/>
    <property type="molecule type" value="Genomic_DNA"/>
</dbReference>
<reference evidence="6 7" key="1">
    <citation type="submission" date="2018-07" db="EMBL/GenBank/DDBJ databases">
        <title>Leeuwenhoekiella genomics.</title>
        <authorList>
            <person name="Tahon G."/>
            <person name="Willems A."/>
        </authorList>
    </citation>
    <scope>NUCLEOTIDE SEQUENCE [LARGE SCALE GENOMIC DNA]</scope>
    <source>
        <strain evidence="6 7">LMG 1345</strain>
    </source>
</reference>
<feature type="signal peptide" evidence="5">
    <location>
        <begin position="1"/>
        <end position="21"/>
    </location>
</feature>
<dbReference type="STRING" id="1122159.SAMN02745246_03155"/>
<comment type="caution">
    <text evidence="6">The sequence shown here is derived from an EMBL/GenBank/DDBJ whole genome shotgun (WGS) entry which is preliminary data.</text>
</comment>
<evidence type="ECO:0000256" key="3">
    <source>
        <dbReference type="ARBA" id="ARBA00022729"/>
    </source>
</evidence>
<dbReference type="PANTHER" id="PTHR30632:SF14">
    <property type="entry name" value="TUNGSTATE_MOLYBDATE_CHROMATE-BINDING PROTEIN MODA"/>
    <property type="match status" value="1"/>
</dbReference>
<name>A0A4Q0PJM4_9FLAO</name>
<protein>
    <submittedName>
        <fullName evidence="6">Molybdate transport system substrate-binding protein</fullName>
    </submittedName>
</protein>
<evidence type="ECO:0000313" key="6">
    <source>
        <dbReference type="EMBL" id="RXG27638.1"/>
    </source>
</evidence>
<comment type="similarity">
    <text evidence="1">Belongs to the bacterial solute-binding protein ModA family.</text>
</comment>
<evidence type="ECO:0000313" key="7">
    <source>
        <dbReference type="Proteomes" id="UP000290608"/>
    </source>
</evidence>
<evidence type="ECO:0000256" key="1">
    <source>
        <dbReference type="ARBA" id="ARBA00009175"/>
    </source>
</evidence>
<dbReference type="GO" id="GO:0030973">
    <property type="term" value="F:molybdate ion binding"/>
    <property type="evidence" value="ECO:0007669"/>
    <property type="project" value="InterPro"/>
</dbReference>
<feature type="binding site" evidence="4">
    <location>
        <position position="63"/>
    </location>
    <ligand>
        <name>molybdate</name>
        <dbReference type="ChEBI" id="CHEBI:36264"/>
    </ligand>
</feature>
<evidence type="ECO:0000256" key="2">
    <source>
        <dbReference type="ARBA" id="ARBA00022723"/>
    </source>
</evidence>
<keyword evidence="3 5" id="KW-0732">Signal</keyword>
<feature type="binding site" evidence="4">
    <location>
        <position position="169"/>
    </location>
    <ligand>
        <name>molybdate</name>
        <dbReference type="ChEBI" id="CHEBI:36264"/>
    </ligand>
</feature>
<accession>A0A4Q0PJM4</accession>
<proteinExistence type="inferred from homology"/>
<dbReference type="NCBIfam" id="TIGR01256">
    <property type="entry name" value="modA"/>
    <property type="match status" value="1"/>
</dbReference>
<feature type="chain" id="PRO_5020696001" evidence="5">
    <location>
        <begin position="22"/>
        <end position="255"/>
    </location>
</feature>
<evidence type="ECO:0000256" key="5">
    <source>
        <dbReference type="SAM" id="SignalP"/>
    </source>
</evidence>
<dbReference type="InterPro" id="IPR044084">
    <property type="entry name" value="AvModA-like_subst-bd"/>
</dbReference>
<dbReference type="RefSeq" id="WP_073100216.1">
    <property type="nucleotide sequence ID" value="NZ_QOVL01000014.1"/>
</dbReference>